<dbReference type="STRING" id="926562.Oweho_3238"/>
<protein>
    <submittedName>
        <fullName evidence="1">Uncharacterized protein</fullName>
    </submittedName>
</protein>
<evidence type="ECO:0000313" key="1">
    <source>
        <dbReference type="EMBL" id="AEV34189.1"/>
    </source>
</evidence>
<evidence type="ECO:0000313" key="2">
    <source>
        <dbReference type="Proteomes" id="UP000005631"/>
    </source>
</evidence>
<dbReference type="RefSeq" id="WP_014203536.1">
    <property type="nucleotide sequence ID" value="NC_016599.1"/>
</dbReference>
<organism evidence="1 2">
    <name type="scientific">Owenweeksia hongkongensis (strain DSM 17368 / CIP 108786 / JCM 12287 / NRRL B-23963 / UST20020801)</name>
    <dbReference type="NCBI Taxonomy" id="926562"/>
    <lineage>
        <taxon>Bacteria</taxon>
        <taxon>Pseudomonadati</taxon>
        <taxon>Bacteroidota</taxon>
        <taxon>Flavobacteriia</taxon>
        <taxon>Flavobacteriales</taxon>
        <taxon>Owenweeksiaceae</taxon>
        <taxon>Owenweeksia</taxon>
    </lineage>
</organism>
<gene>
    <name evidence="1" type="ordered locus">Oweho_3238</name>
</gene>
<dbReference type="KEGG" id="oho:Oweho_3238"/>
<reference evidence="1 2" key="1">
    <citation type="journal article" date="2012" name="Stand. Genomic Sci.">
        <title>Genome sequence of the orange-pigmented seawater bacterium Owenweeksia hongkongensis type strain (UST20020801(T)).</title>
        <authorList>
            <person name="Riedel T."/>
            <person name="Held B."/>
            <person name="Nolan M."/>
            <person name="Lucas S."/>
            <person name="Lapidus A."/>
            <person name="Tice H."/>
            <person name="Del Rio T.G."/>
            <person name="Cheng J.F."/>
            <person name="Han C."/>
            <person name="Tapia R."/>
            <person name="Goodwin L.A."/>
            <person name="Pitluck S."/>
            <person name="Liolios K."/>
            <person name="Mavromatis K."/>
            <person name="Pagani I."/>
            <person name="Ivanova N."/>
            <person name="Mikhailova N."/>
            <person name="Pati A."/>
            <person name="Chen A."/>
            <person name="Palaniappan K."/>
            <person name="Rohde M."/>
            <person name="Tindall B.J."/>
            <person name="Detter J.C."/>
            <person name="Goker M."/>
            <person name="Woyke T."/>
            <person name="Bristow J."/>
            <person name="Eisen J.A."/>
            <person name="Markowitz V."/>
            <person name="Hugenholtz P."/>
            <person name="Klenk H.P."/>
            <person name="Kyrpides N.C."/>
        </authorList>
    </citation>
    <scope>NUCLEOTIDE SEQUENCE</scope>
    <source>
        <strain evidence="2">DSM 17368 / JCM 12287 / NRRL B-23963</strain>
    </source>
</reference>
<accession>G8R489</accession>
<proteinExistence type="predicted"/>
<sequence length="69" mass="7971">MAELLTPEEARYIRDLAMLDFIKNKNQIEALPFDSDFTEAEKAAIAKHLQKRQKLSDAIINKPFNKLQP</sequence>
<keyword evidence="2" id="KW-1185">Reference proteome</keyword>
<dbReference type="AlphaFoldDB" id="G8R489"/>
<name>G8R489_OWEHD</name>
<dbReference type="EMBL" id="CP003156">
    <property type="protein sequence ID" value="AEV34189.1"/>
    <property type="molecule type" value="Genomic_DNA"/>
</dbReference>
<dbReference type="HOGENOM" id="CLU_2771926_0_0_10"/>
<dbReference type="Proteomes" id="UP000005631">
    <property type="component" value="Chromosome"/>
</dbReference>